<feature type="compositionally biased region" description="Low complexity" evidence="1">
    <location>
        <begin position="8"/>
        <end position="23"/>
    </location>
</feature>
<dbReference type="InterPro" id="IPR029063">
    <property type="entry name" value="SAM-dependent_MTases_sf"/>
</dbReference>
<dbReference type="Gene3D" id="3.40.50.150">
    <property type="entry name" value="Vaccinia Virus protein VP39"/>
    <property type="match status" value="1"/>
</dbReference>
<feature type="region of interest" description="Disordered" evidence="1">
    <location>
        <begin position="1"/>
        <end position="46"/>
    </location>
</feature>
<name>A0A3D8SHM1_9HELO</name>
<evidence type="ECO:0000313" key="3">
    <source>
        <dbReference type="Proteomes" id="UP000256645"/>
    </source>
</evidence>
<dbReference type="Pfam" id="PF13489">
    <property type="entry name" value="Methyltransf_23"/>
    <property type="match status" value="1"/>
</dbReference>
<evidence type="ECO:0000313" key="2">
    <source>
        <dbReference type="EMBL" id="RDW85258.1"/>
    </source>
</evidence>
<proteinExistence type="predicted"/>
<dbReference type="SUPFAM" id="SSF53335">
    <property type="entry name" value="S-adenosyl-L-methionine-dependent methyltransferases"/>
    <property type="match status" value="1"/>
</dbReference>
<dbReference type="PANTHER" id="PTHR43591:SF24">
    <property type="entry name" value="2-METHOXY-6-POLYPRENYL-1,4-BENZOQUINOL METHYLASE, MITOCHONDRIAL"/>
    <property type="match status" value="1"/>
</dbReference>
<dbReference type="GO" id="GO:0008168">
    <property type="term" value="F:methyltransferase activity"/>
    <property type="evidence" value="ECO:0007669"/>
    <property type="project" value="TreeGrafter"/>
</dbReference>
<comment type="caution">
    <text evidence="2">The sequence shown here is derived from an EMBL/GenBank/DDBJ whole genome shotgun (WGS) entry which is preliminary data.</text>
</comment>
<sequence length="368" mass="41190">MAQSQPDPATVVAPSAAVTAAPASPTPPPNSQALPTPLPSGHETLEIDHDEHDDDVDSALGDDQLTLSTASLASSIRNYTYENGRRYHAYRSGEYILPNDEKEQERMDLKHHIFTLILGGRSFVAPVGPNPQRILDVGTGTGIWAMEVADAYPGADVLGTDLSPIQPAWVPPNLSFVIDDAESEWSYSPNKLFDLIHWRMLFTAIKDWPRLYEQAYKNLKPGGWLEVHEHESDINSDDDSVLKAQDLKDWFKLVAEACAKFGKDSNIAHKQKQWMIDAGFVDVQEDVYKVPIGRWPKDKLQKEIGLYFQVQTLDGLEPVSMALFTRVLGLSKEQVDVMLVGPRKAVKNPECHLYLRFYVVRGRKPESD</sequence>
<dbReference type="AlphaFoldDB" id="A0A3D8SHM1"/>
<dbReference type="EMBL" id="PDLM01000002">
    <property type="protein sequence ID" value="RDW85258.1"/>
    <property type="molecule type" value="Genomic_DNA"/>
</dbReference>
<dbReference type="STRING" id="1849047.A0A3D8SHM1"/>
<organism evidence="2 3">
    <name type="scientific">Coleophoma cylindrospora</name>
    <dbReference type="NCBI Taxonomy" id="1849047"/>
    <lineage>
        <taxon>Eukaryota</taxon>
        <taxon>Fungi</taxon>
        <taxon>Dikarya</taxon>
        <taxon>Ascomycota</taxon>
        <taxon>Pezizomycotina</taxon>
        <taxon>Leotiomycetes</taxon>
        <taxon>Helotiales</taxon>
        <taxon>Dermateaceae</taxon>
        <taxon>Coleophoma</taxon>
    </lineage>
</organism>
<accession>A0A3D8SHM1</accession>
<dbReference type="PANTHER" id="PTHR43591">
    <property type="entry name" value="METHYLTRANSFERASE"/>
    <property type="match status" value="1"/>
</dbReference>
<reference evidence="2 3" key="1">
    <citation type="journal article" date="2018" name="IMA Fungus">
        <title>IMA Genome-F 9: Draft genome sequence of Annulohypoxylon stygium, Aspergillus mulundensis, Berkeleyomyces basicola (syn. Thielaviopsis basicola), Ceratocystis smalleyi, two Cercospora beticola strains, Coleophoma cylindrospora, Fusarium fracticaudum, Phialophora cf. hyalina, and Morchella septimelata.</title>
        <authorList>
            <person name="Wingfield B.D."/>
            <person name="Bills G.F."/>
            <person name="Dong Y."/>
            <person name="Huang W."/>
            <person name="Nel W.J."/>
            <person name="Swalarsk-Parry B.S."/>
            <person name="Vaghefi N."/>
            <person name="Wilken P.M."/>
            <person name="An Z."/>
            <person name="de Beer Z.W."/>
            <person name="De Vos L."/>
            <person name="Chen L."/>
            <person name="Duong T.A."/>
            <person name="Gao Y."/>
            <person name="Hammerbacher A."/>
            <person name="Kikkert J.R."/>
            <person name="Li Y."/>
            <person name="Li H."/>
            <person name="Li K."/>
            <person name="Li Q."/>
            <person name="Liu X."/>
            <person name="Ma X."/>
            <person name="Naidoo K."/>
            <person name="Pethybridge S.J."/>
            <person name="Sun J."/>
            <person name="Steenkamp E.T."/>
            <person name="van der Nest M.A."/>
            <person name="van Wyk S."/>
            <person name="Wingfield M.J."/>
            <person name="Xiong C."/>
            <person name="Yue Q."/>
            <person name="Zhang X."/>
        </authorList>
    </citation>
    <scope>NUCLEOTIDE SEQUENCE [LARGE SCALE GENOMIC DNA]</scope>
    <source>
        <strain evidence="2 3">BP6252</strain>
    </source>
</reference>
<protein>
    <submittedName>
        <fullName evidence="2">Uncharacterized protein</fullName>
    </submittedName>
</protein>
<keyword evidence="3" id="KW-1185">Reference proteome</keyword>
<evidence type="ECO:0000256" key="1">
    <source>
        <dbReference type="SAM" id="MobiDB-lite"/>
    </source>
</evidence>
<dbReference type="OrthoDB" id="2013972at2759"/>
<gene>
    <name evidence="2" type="ORF">BP6252_02848</name>
</gene>
<dbReference type="Proteomes" id="UP000256645">
    <property type="component" value="Unassembled WGS sequence"/>
</dbReference>
<dbReference type="CDD" id="cd02440">
    <property type="entry name" value="AdoMet_MTases"/>
    <property type="match status" value="1"/>
</dbReference>